<comment type="subcellular location">
    <subcellularLocation>
        <location evidence="1">Cell membrane</location>
        <topology evidence="1">Multi-pass membrane protein</topology>
    </subcellularLocation>
</comment>
<evidence type="ECO:0000256" key="3">
    <source>
        <dbReference type="ARBA" id="ARBA00022692"/>
    </source>
</evidence>
<dbReference type="AlphaFoldDB" id="A0A2K9BH40"/>
<dbReference type="PANTHER" id="PTHR23513">
    <property type="entry name" value="INTEGRAL MEMBRANE EFFLUX PROTEIN-RELATED"/>
    <property type="match status" value="1"/>
</dbReference>
<organism evidence="7 8">
    <name type="scientific">Bifidobacterium breve</name>
    <dbReference type="NCBI Taxonomy" id="1685"/>
    <lineage>
        <taxon>Bacteria</taxon>
        <taxon>Bacillati</taxon>
        <taxon>Actinomycetota</taxon>
        <taxon>Actinomycetes</taxon>
        <taxon>Bifidobacteriales</taxon>
        <taxon>Bifidobacteriaceae</taxon>
        <taxon>Bifidobacterium</taxon>
    </lineage>
</organism>
<evidence type="ECO:0000313" key="8">
    <source>
        <dbReference type="Proteomes" id="UP000232491"/>
    </source>
</evidence>
<dbReference type="Proteomes" id="UP000232491">
    <property type="component" value="Chromosome"/>
</dbReference>
<evidence type="ECO:0000256" key="4">
    <source>
        <dbReference type="ARBA" id="ARBA00022989"/>
    </source>
</evidence>
<protein>
    <submittedName>
        <fullName evidence="7">Major facilitator superfamily protein</fullName>
    </submittedName>
</protein>
<keyword evidence="3 6" id="KW-0812">Transmembrane</keyword>
<dbReference type="EMBL" id="CP021558">
    <property type="protein sequence ID" value="AUE02959.1"/>
    <property type="molecule type" value="Genomic_DNA"/>
</dbReference>
<dbReference type="Gene3D" id="1.20.1250.20">
    <property type="entry name" value="MFS general substrate transporter like domains"/>
    <property type="match status" value="1"/>
</dbReference>
<feature type="transmembrane region" description="Helical" evidence="6">
    <location>
        <begin position="170"/>
        <end position="189"/>
    </location>
</feature>
<dbReference type="PANTHER" id="PTHR23513:SF6">
    <property type="entry name" value="MAJOR FACILITATOR SUPERFAMILY ASSOCIATED DOMAIN-CONTAINING PROTEIN"/>
    <property type="match status" value="1"/>
</dbReference>
<proteinExistence type="predicted"/>
<gene>
    <name evidence="7" type="ORF">BB215W447A_0939</name>
</gene>
<sequence length="509" mass="55081">MRTCPICGIYSIQVGSEKFIQHYSVANEAGNTAFSIATTGYEFYYFRLYDKTHGTLAYEQFGECGENIRMHTDSLSPDVHSYKVVLFGRGGVVYSHGKFIKEGNNWVYLLSVVSDNLGSSLMTFVLPLIVLDLTGSGIHLSIISSLETLPFLLLGLPFGAIVDRCDVRKVLIRSDAIRFGGYALLAAVLSARSNATVTLIAIYLVTLVIGCTNVFSSVSEITFISYFVSKSDYSKMNSIVYGIQYTAGLLIPLAGGALYSVVPMGLLALICAACFLLSAGAILLMRVGSSKGAGGLRGPVPAAVRTVIGDTRQGLSYLKTRRVVLYPLVLAALFNLLTGNFQNDSLVIMRKSLSFTSGQVGLVMSVTAMGALAGTFIVNLLNRSFKFETVLIANFLVQMCFRLLFVAFGNIFAVAATLFVVDLCQSVLNIIIITNRQNLVETRYLGRVTSIYKAVLIGVNSLGFIYGGTLSNTFGPRNAVLWAGVEILILTMIGIGAYAQLNKERTTDE</sequence>
<reference evidence="7 8" key="1">
    <citation type="submission" date="2017-05" db="EMBL/GenBank/DDBJ databases">
        <title>Comparative genomics and methylome analysis of the gut commensal Bifidobacterium breve.</title>
        <authorList>
            <person name="Bottacini F."/>
            <person name="Morrissey R."/>
            <person name="Roberts R.J."/>
            <person name="James K."/>
            <person name="van Breen J."/>
            <person name="Egan M."/>
            <person name="Lambert J."/>
            <person name="van Limpt K."/>
            <person name="Stanton C."/>
            <person name="Knol J."/>
            <person name="O' Connell Motherway M."/>
            <person name="van Sinderen D."/>
        </authorList>
    </citation>
    <scope>NUCLEOTIDE SEQUENCE [LARGE SCALE GENOMIC DNA]</scope>
    <source>
        <strain evidence="7 8">215W447a</strain>
    </source>
</reference>
<feature type="transmembrane region" description="Helical" evidence="6">
    <location>
        <begin position="411"/>
        <end position="432"/>
    </location>
</feature>
<feature type="transmembrane region" description="Helical" evidence="6">
    <location>
        <begin position="323"/>
        <end position="341"/>
    </location>
</feature>
<feature type="transmembrane region" description="Helical" evidence="6">
    <location>
        <begin position="239"/>
        <end position="259"/>
    </location>
</feature>
<feature type="transmembrane region" description="Helical" evidence="6">
    <location>
        <begin position="444"/>
        <end position="467"/>
    </location>
</feature>
<feature type="transmembrane region" description="Helical" evidence="6">
    <location>
        <begin position="479"/>
        <end position="499"/>
    </location>
</feature>
<name>A0A2K9BH40_BIFBR</name>
<feature type="transmembrane region" description="Helical" evidence="6">
    <location>
        <begin position="201"/>
        <end position="227"/>
    </location>
</feature>
<accession>A0A2K9BH40</accession>
<feature type="transmembrane region" description="Helical" evidence="6">
    <location>
        <begin position="387"/>
        <end position="405"/>
    </location>
</feature>
<dbReference type="GO" id="GO:0022857">
    <property type="term" value="F:transmembrane transporter activity"/>
    <property type="evidence" value="ECO:0007669"/>
    <property type="project" value="InterPro"/>
</dbReference>
<dbReference type="InterPro" id="IPR011701">
    <property type="entry name" value="MFS"/>
</dbReference>
<dbReference type="Pfam" id="PF07690">
    <property type="entry name" value="MFS_1"/>
    <property type="match status" value="1"/>
</dbReference>
<feature type="transmembrane region" description="Helical" evidence="6">
    <location>
        <begin position="361"/>
        <end position="380"/>
    </location>
</feature>
<keyword evidence="4 6" id="KW-1133">Transmembrane helix</keyword>
<evidence type="ECO:0000313" key="7">
    <source>
        <dbReference type="EMBL" id="AUE02959.1"/>
    </source>
</evidence>
<feature type="transmembrane region" description="Helical" evidence="6">
    <location>
        <begin position="265"/>
        <end position="287"/>
    </location>
</feature>
<feature type="transmembrane region" description="Helical" evidence="6">
    <location>
        <begin position="106"/>
        <end position="131"/>
    </location>
</feature>
<feature type="transmembrane region" description="Helical" evidence="6">
    <location>
        <begin position="137"/>
        <end position="158"/>
    </location>
</feature>
<evidence type="ECO:0000256" key="6">
    <source>
        <dbReference type="SAM" id="Phobius"/>
    </source>
</evidence>
<evidence type="ECO:0000256" key="2">
    <source>
        <dbReference type="ARBA" id="ARBA00022475"/>
    </source>
</evidence>
<dbReference type="SUPFAM" id="SSF103473">
    <property type="entry name" value="MFS general substrate transporter"/>
    <property type="match status" value="1"/>
</dbReference>
<dbReference type="GO" id="GO:0005886">
    <property type="term" value="C:plasma membrane"/>
    <property type="evidence" value="ECO:0007669"/>
    <property type="project" value="UniProtKB-SubCell"/>
</dbReference>
<evidence type="ECO:0000256" key="1">
    <source>
        <dbReference type="ARBA" id="ARBA00004651"/>
    </source>
</evidence>
<keyword evidence="2" id="KW-1003">Cell membrane</keyword>
<dbReference type="InterPro" id="IPR036259">
    <property type="entry name" value="MFS_trans_sf"/>
</dbReference>
<dbReference type="CDD" id="cd06173">
    <property type="entry name" value="MFS_MefA_like"/>
    <property type="match status" value="1"/>
</dbReference>
<keyword evidence="5 6" id="KW-0472">Membrane</keyword>
<evidence type="ECO:0000256" key="5">
    <source>
        <dbReference type="ARBA" id="ARBA00023136"/>
    </source>
</evidence>